<evidence type="ECO:0000256" key="1">
    <source>
        <dbReference type="ARBA" id="ARBA00022729"/>
    </source>
</evidence>
<proteinExistence type="predicted"/>
<feature type="chain" id="PRO_5026704089" evidence="5">
    <location>
        <begin position="25"/>
        <end position="612"/>
    </location>
</feature>
<dbReference type="Gene3D" id="2.130.10.130">
    <property type="entry name" value="Integrin alpha, N-terminal"/>
    <property type="match status" value="4"/>
</dbReference>
<gene>
    <name evidence="6" type="ORF">AVDCRST_MAG67-2363</name>
</gene>
<dbReference type="GO" id="GO:0009897">
    <property type="term" value="C:external side of plasma membrane"/>
    <property type="evidence" value="ECO:0007669"/>
    <property type="project" value="TreeGrafter"/>
</dbReference>
<evidence type="ECO:0000256" key="2">
    <source>
        <dbReference type="ARBA" id="ARBA00022737"/>
    </source>
</evidence>
<feature type="compositionally biased region" description="Low complexity" evidence="4">
    <location>
        <begin position="485"/>
        <end position="498"/>
    </location>
</feature>
<dbReference type="GO" id="GO:0007160">
    <property type="term" value="P:cell-matrix adhesion"/>
    <property type="evidence" value="ECO:0007669"/>
    <property type="project" value="TreeGrafter"/>
</dbReference>
<keyword evidence="1 5" id="KW-0732">Signal</keyword>
<dbReference type="EMBL" id="CADCVQ010000092">
    <property type="protein sequence ID" value="CAA9505208.1"/>
    <property type="molecule type" value="Genomic_DNA"/>
</dbReference>
<dbReference type="InterPro" id="IPR013519">
    <property type="entry name" value="Int_alpha_beta-p"/>
</dbReference>
<dbReference type="PROSITE" id="PS51470">
    <property type="entry name" value="FG_GAP"/>
    <property type="match status" value="2"/>
</dbReference>
<evidence type="ECO:0000256" key="5">
    <source>
        <dbReference type="SAM" id="SignalP"/>
    </source>
</evidence>
<dbReference type="InterPro" id="IPR013517">
    <property type="entry name" value="FG-GAP"/>
</dbReference>
<dbReference type="InterPro" id="IPR006311">
    <property type="entry name" value="TAT_signal"/>
</dbReference>
<reference evidence="6" key="1">
    <citation type="submission" date="2020-02" db="EMBL/GenBank/DDBJ databases">
        <authorList>
            <person name="Meier V. D."/>
        </authorList>
    </citation>
    <scope>NUCLEOTIDE SEQUENCE</scope>
    <source>
        <strain evidence="6">AVDCRST_MAG67</strain>
    </source>
</reference>
<sequence length="612" mass="62299">MNRSSRRVLLGLAVLVAVGATAPASGTAATPDYTVLTVPSPQPQASSNFGERVRALADVNGDGARDVLISSSNYDGDDANGAVLANAGRLFIFNGATGALLRTLEPPFPQAGARFGFWDASLGDVDGDGAGDFATSAPGQVVGGATVGQVYVYSGRTGARLRTINAPEPLAATGAFGADFGGNLIGPGDLNGDGVGDLVVTASGSFGGAGAAYAFNGATGAFLYKVPNPDAVQASSFGFGAAETGDVNGDGAADYQIGAPRFDEGALADVGRAYVINGRTGAVIYTLLDPEPEASNRFGQADADGISLGDVTGDGRPDIFVDSFLANDPPAPGAPPAPDAGKAHIFSGATGALVRTLHDPMPENARQFGASNASAGDIDQDGRPDALVSSRGRDHGRVTVFGGPGLATVLKVFQDPGDAQTGALFGTGVAHPGDVNGDGLPDYYMSARGADVNGMADVGVAYAFRSVAPAATPGPVSDPVHNPSATAPVVTPADPAPVARRRRGRLSARVTPSADRRAPYRFRISGRLTLPSAIARASGCSGRIAVQIKRNGATISTRRVWLSRTCTYSVRVTFSSPRRLGRATLLKFSVRFAGNAVVLPAAAATRFARVRR</sequence>
<dbReference type="GO" id="GO:0008305">
    <property type="term" value="C:integrin complex"/>
    <property type="evidence" value="ECO:0007669"/>
    <property type="project" value="InterPro"/>
</dbReference>
<evidence type="ECO:0000313" key="6">
    <source>
        <dbReference type="EMBL" id="CAA9505208.1"/>
    </source>
</evidence>
<feature type="region of interest" description="Disordered" evidence="4">
    <location>
        <begin position="474"/>
        <end position="512"/>
    </location>
</feature>
<dbReference type="PANTHER" id="PTHR23220">
    <property type="entry name" value="INTEGRIN ALPHA"/>
    <property type="match status" value="1"/>
</dbReference>
<dbReference type="PROSITE" id="PS51318">
    <property type="entry name" value="TAT"/>
    <property type="match status" value="1"/>
</dbReference>
<dbReference type="GO" id="GO:0005178">
    <property type="term" value="F:integrin binding"/>
    <property type="evidence" value="ECO:0007669"/>
    <property type="project" value="TreeGrafter"/>
</dbReference>
<keyword evidence="3" id="KW-0325">Glycoprotein</keyword>
<dbReference type="InterPro" id="IPR000413">
    <property type="entry name" value="Integrin_alpha"/>
</dbReference>
<dbReference type="SMART" id="SM00191">
    <property type="entry name" value="Int_alpha"/>
    <property type="match status" value="6"/>
</dbReference>
<dbReference type="GO" id="GO:0098609">
    <property type="term" value="P:cell-cell adhesion"/>
    <property type="evidence" value="ECO:0007669"/>
    <property type="project" value="TreeGrafter"/>
</dbReference>
<dbReference type="AlphaFoldDB" id="A0A6J4SU53"/>
<accession>A0A6J4SU53</accession>
<evidence type="ECO:0000256" key="3">
    <source>
        <dbReference type="ARBA" id="ARBA00023180"/>
    </source>
</evidence>
<name>A0A6J4SU53_9ACTN</name>
<dbReference type="PANTHER" id="PTHR23220:SF122">
    <property type="entry name" value="INTEGRIN ALPHA-PS1"/>
    <property type="match status" value="1"/>
</dbReference>
<feature type="region of interest" description="Disordered" evidence="4">
    <location>
        <begin position="362"/>
        <end position="391"/>
    </location>
</feature>
<dbReference type="Pfam" id="PF13517">
    <property type="entry name" value="FG-GAP_3"/>
    <property type="match status" value="1"/>
</dbReference>
<dbReference type="InterPro" id="IPR028994">
    <property type="entry name" value="Integrin_alpha_N"/>
</dbReference>
<dbReference type="GO" id="GO:0033627">
    <property type="term" value="P:cell adhesion mediated by integrin"/>
    <property type="evidence" value="ECO:0007669"/>
    <property type="project" value="TreeGrafter"/>
</dbReference>
<organism evidence="6">
    <name type="scientific">uncultured Solirubrobacteraceae bacterium</name>
    <dbReference type="NCBI Taxonomy" id="1162706"/>
    <lineage>
        <taxon>Bacteria</taxon>
        <taxon>Bacillati</taxon>
        <taxon>Actinomycetota</taxon>
        <taxon>Thermoleophilia</taxon>
        <taxon>Solirubrobacterales</taxon>
        <taxon>Solirubrobacteraceae</taxon>
        <taxon>environmental samples</taxon>
    </lineage>
</organism>
<dbReference type="GO" id="GO:0007229">
    <property type="term" value="P:integrin-mediated signaling pathway"/>
    <property type="evidence" value="ECO:0007669"/>
    <property type="project" value="TreeGrafter"/>
</dbReference>
<evidence type="ECO:0000256" key="4">
    <source>
        <dbReference type="SAM" id="MobiDB-lite"/>
    </source>
</evidence>
<keyword evidence="2" id="KW-0677">Repeat</keyword>
<dbReference type="SUPFAM" id="SSF69318">
    <property type="entry name" value="Integrin alpha N-terminal domain"/>
    <property type="match status" value="2"/>
</dbReference>
<dbReference type="PRINTS" id="PR01185">
    <property type="entry name" value="INTEGRINA"/>
</dbReference>
<protein>
    <submittedName>
        <fullName evidence="6">Uncharacterized protein</fullName>
    </submittedName>
</protein>
<feature type="signal peptide" evidence="5">
    <location>
        <begin position="1"/>
        <end position="24"/>
    </location>
</feature>